<keyword evidence="3" id="KW-0597">Phosphoprotein</keyword>
<dbReference type="InterPro" id="IPR011006">
    <property type="entry name" value="CheY-like_superfamily"/>
</dbReference>
<accession>A0A395LXW7</accession>
<dbReference type="InterPro" id="IPR036890">
    <property type="entry name" value="HATPase_C_sf"/>
</dbReference>
<dbReference type="PROSITE" id="PS50109">
    <property type="entry name" value="HIS_KIN"/>
    <property type="match status" value="1"/>
</dbReference>
<dbReference type="CDD" id="cd00082">
    <property type="entry name" value="HisKA"/>
    <property type="match status" value="1"/>
</dbReference>
<dbReference type="Proteomes" id="UP000266389">
    <property type="component" value="Unassembled WGS sequence"/>
</dbReference>
<keyword evidence="7" id="KW-0067">ATP-binding</keyword>
<proteinExistence type="predicted"/>
<dbReference type="InterPro" id="IPR036097">
    <property type="entry name" value="HisK_dim/P_sf"/>
</dbReference>
<dbReference type="Pfam" id="PF00512">
    <property type="entry name" value="HisKA"/>
    <property type="match status" value="1"/>
</dbReference>
<dbReference type="GO" id="GO:0000155">
    <property type="term" value="F:phosphorelay sensor kinase activity"/>
    <property type="evidence" value="ECO:0007669"/>
    <property type="project" value="InterPro"/>
</dbReference>
<keyword evidence="8" id="KW-0902">Two-component regulatory system</keyword>
<evidence type="ECO:0000256" key="2">
    <source>
        <dbReference type="ARBA" id="ARBA00012438"/>
    </source>
</evidence>
<keyword evidence="5" id="KW-0547">Nucleotide-binding</keyword>
<dbReference type="Pfam" id="PF02518">
    <property type="entry name" value="HATPase_c"/>
    <property type="match status" value="1"/>
</dbReference>
<evidence type="ECO:0000313" key="11">
    <source>
        <dbReference type="EMBL" id="RFM23399.1"/>
    </source>
</evidence>
<dbReference type="NCBIfam" id="TIGR00229">
    <property type="entry name" value="sensory_box"/>
    <property type="match status" value="1"/>
</dbReference>
<dbReference type="InterPro" id="IPR005467">
    <property type="entry name" value="His_kinase_dom"/>
</dbReference>
<evidence type="ECO:0000259" key="9">
    <source>
        <dbReference type="PROSITE" id="PS50109"/>
    </source>
</evidence>
<dbReference type="SUPFAM" id="SSF47384">
    <property type="entry name" value="Homodimeric domain of signal transducing histidine kinase"/>
    <property type="match status" value="1"/>
</dbReference>
<dbReference type="InterPro" id="IPR003661">
    <property type="entry name" value="HisK_dim/P_dom"/>
</dbReference>
<dbReference type="InterPro" id="IPR003594">
    <property type="entry name" value="HATPase_dom"/>
</dbReference>
<evidence type="ECO:0000256" key="5">
    <source>
        <dbReference type="ARBA" id="ARBA00022741"/>
    </source>
</evidence>
<comment type="caution">
    <text evidence="11">The sequence shown here is derived from an EMBL/GenBank/DDBJ whole genome shotgun (WGS) entry which is preliminary data.</text>
</comment>
<dbReference type="Gene3D" id="1.10.287.130">
    <property type="match status" value="1"/>
</dbReference>
<dbReference type="Gene3D" id="3.30.450.20">
    <property type="entry name" value="PAS domain"/>
    <property type="match status" value="1"/>
</dbReference>
<dbReference type="PANTHER" id="PTHR43065">
    <property type="entry name" value="SENSOR HISTIDINE KINASE"/>
    <property type="match status" value="1"/>
</dbReference>
<gene>
    <name evidence="11" type="ORF">D0433_10720</name>
</gene>
<dbReference type="GO" id="GO:0005524">
    <property type="term" value="F:ATP binding"/>
    <property type="evidence" value="ECO:0007669"/>
    <property type="project" value="UniProtKB-KW"/>
</dbReference>
<feature type="domain" description="PAC" evidence="10">
    <location>
        <begin position="203"/>
        <end position="256"/>
    </location>
</feature>
<sequence>MPKVAIVAYPSVRTAFLMRVLNLQSMKTELYTPDFVDAIEFGTDIIYIEVLNEESDLEMIRQLREKLWTTPIVSFVSTPSIDLVVKSFRAGASDVLLYSNDVTRNSIEAADSVHRALRQRQKMLLQHYALTTPFPSITAPAQTNSIYQLPQPIIVMDRLLRIMALNPAAEEIISISEQSACGKDVSLLFSISVEEREKILSGYSFRSEMLIQHGEQMKTIGYSISPRVKENGELDGAVMILKDITEVRRRRQQAEKAEKMQTLGEIAAAISHEVKNPLAGIKSMVQAVLIDMDENTEPYQYLKRILQEVDRINNFIESTFAFARHRRPRIIRSSIPDILESVIALLSENFKRSGIEVVRDYAEDLPTLRIDPEQIRQVFLNIMLNAIEAMSAKELQRRQLFLSVKPSAFKQGKEEVGCLEIQFQDTGPGVPEDILTKIFDPFFTTKPNGTGLGLAICYKIINEHGGRIDVSNAPEGGAVVSVKLPLTFKTSYETSPITEVVQA</sequence>
<evidence type="ECO:0000256" key="7">
    <source>
        <dbReference type="ARBA" id="ARBA00022840"/>
    </source>
</evidence>
<evidence type="ECO:0000256" key="3">
    <source>
        <dbReference type="ARBA" id="ARBA00022553"/>
    </source>
</evidence>
<dbReference type="SUPFAM" id="SSF52172">
    <property type="entry name" value="CheY-like"/>
    <property type="match status" value="1"/>
</dbReference>
<keyword evidence="6" id="KW-0418">Kinase</keyword>
<dbReference type="InterPro" id="IPR000700">
    <property type="entry name" value="PAS-assoc_C"/>
</dbReference>
<dbReference type="InterPro" id="IPR013656">
    <property type="entry name" value="PAS_4"/>
</dbReference>
<evidence type="ECO:0000313" key="12">
    <source>
        <dbReference type="Proteomes" id="UP000266389"/>
    </source>
</evidence>
<dbReference type="EC" id="2.7.13.3" evidence="2"/>
<evidence type="ECO:0000256" key="8">
    <source>
        <dbReference type="ARBA" id="ARBA00023012"/>
    </source>
</evidence>
<dbReference type="SUPFAM" id="SSF55874">
    <property type="entry name" value="ATPase domain of HSP90 chaperone/DNA topoisomerase II/histidine kinase"/>
    <property type="match status" value="1"/>
</dbReference>
<evidence type="ECO:0000256" key="6">
    <source>
        <dbReference type="ARBA" id="ARBA00022777"/>
    </source>
</evidence>
<dbReference type="EMBL" id="PHFL01000065">
    <property type="protein sequence ID" value="RFM23399.1"/>
    <property type="molecule type" value="Genomic_DNA"/>
</dbReference>
<dbReference type="SMART" id="SM00387">
    <property type="entry name" value="HATPase_c"/>
    <property type="match status" value="1"/>
</dbReference>
<reference evidence="11 12" key="1">
    <citation type="journal article" date="2011" name="ISME J.">
        <title>Community ecology of hot spring cyanobacterial mats: predominant populations and their functional potential.</title>
        <authorList>
            <person name="Klatt C.G."/>
            <person name="Wood J.M."/>
            <person name="Rusch D.B."/>
            <person name="Bateson M.M."/>
            <person name="Hamamura N."/>
            <person name="Heidelberg J.F."/>
            <person name="Grossman A.R."/>
            <person name="Bhaya D."/>
            <person name="Cohan F.M."/>
            <person name="Kuhl M."/>
            <person name="Bryant D.A."/>
            <person name="Ward D.M."/>
        </authorList>
    </citation>
    <scope>NUCLEOTIDE SEQUENCE [LARGE SCALE GENOMIC DNA]</scope>
    <source>
        <strain evidence="11">OS</strain>
    </source>
</reference>
<protein>
    <recommendedName>
        <fullName evidence="2">histidine kinase</fullName>
        <ecNumber evidence="2">2.7.13.3</ecNumber>
    </recommendedName>
</protein>
<feature type="domain" description="Histidine kinase" evidence="9">
    <location>
        <begin position="269"/>
        <end position="488"/>
    </location>
</feature>
<dbReference type="CDD" id="cd00130">
    <property type="entry name" value="PAS"/>
    <property type="match status" value="1"/>
</dbReference>
<dbReference type="InterPro" id="IPR000014">
    <property type="entry name" value="PAS"/>
</dbReference>
<evidence type="ECO:0000256" key="4">
    <source>
        <dbReference type="ARBA" id="ARBA00022679"/>
    </source>
</evidence>
<dbReference type="SMART" id="SM00388">
    <property type="entry name" value="HisKA"/>
    <property type="match status" value="1"/>
</dbReference>
<dbReference type="PANTHER" id="PTHR43065:SF10">
    <property type="entry name" value="PEROXIDE STRESS-ACTIVATED HISTIDINE KINASE MAK3"/>
    <property type="match status" value="1"/>
</dbReference>
<organism evidence="11 12">
    <name type="scientific">Candidatus Thermochlorobacter aerophilus</name>
    <dbReference type="NCBI Taxonomy" id="1868324"/>
    <lineage>
        <taxon>Bacteria</taxon>
        <taxon>Pseudomonadati</taxon>
        <taxon>Chlorobiota</taxon>
        <taxon>Chlorobiia</taxon>
        <taxon>Chlorobiales</taxon>
        <taxon>Candidatus Thermochlorobacteriaceae</taxon>
        <taxon>Candidatus Thermochlorobacter</taxon>
    </lineage>
</organism>
<dbReference type="PROSITE" id="PS50113">
    <property type="entry name" value="PAC"/>
    <property type="match status" value="1"/>
</dbReference>
<dbReference type="SUPFAM" id="SSF55785">
    <property type="entry name" value="PYP-like sensor domain (PAS domain)"/>
    <property type="match status" value="1"/>
</dbReference>
<dbReference type="Gene3D" id="3.30.565.10">
    <property type="entry name" value="Histidine kinase-like ATPase, C-terminal domain"/>
    <property type="match status" value="1"/>
</dbReference>
<dbReference type="InterPro" id="IPR004358">
    <property type="entry name" value="Sig_transdc_His_kin-like_C"/>
</dbReference>
<keyword evidence="4" id="KW-0808">Transferase</keyword>
<evidence type="ECO:0000259" key="10">
    <source>
        <dbReference type="PROSITE" id="PS50113"/>
    </source>
</evidence>
<dbReference type="AlphaFoldDB" id="A0A395LXW7"/>
<dbReference type="PRINTS" id="PR00344">
    <property type="entry name" value="BCTRLSENSOR"/>
</dbReference>
<dbReference type="Pfam" id="PF08448">
    <property type="entry name" value="PAS_4"/>
    <property type="match status" value="1"/>
</dbReference>
<name>A0A395LXW7_9BACT</name>
<comment type="catalytic activity">
    <reaction evidence="1">
        <text>ATP + protein L-histidine = ADP + protein N-phospho-L-histidine.</text>
        <dbReference type="EC" id="2.7.13.3"/>
    </reaction>
</comment>
<dbReference type="InterPro" id="IPR035965">
    <property type="entry name" value="PAS-like_dom_sf"/>
</dbReference>
<evidence type="ECO:0000256" key="1">
    <source>
        <dbReference type="ARBA" id="ARBA00000085"/>
    </source>
</evidence>